<evidence type="ECO:0000256" key="8">
    <source>
        <dbReference type="ARBA" id="ARBA00022792"/>
    </source>
</evidence>
<dbReference type="GO" id="GO:0005743">
    <property type="term" value="C:mitochondrial inner membrane"/>
    <property type="evidence" value="ECO:0007669"/>
    <property type="project" value="UniProtKB-SubCell"/>
</dbReference>
<evidence type="ECO:0000256" key="13">
    <source>
        <dbReference type="ARBA" id="ARBA00023075"/>
    </source>
</evidence>
<keyword evidence="5" id="KW-0813">Transport</keyword>
<evidence type="ECO:0000313" key="20">
    <source>
        <dbReference type="EMBL" id="AHF55786.1"/>
    </source>
</evidence>
<geneLocation type="mitochondrion" evidence="20"/>
<keyword evidence="9 17" id="KW-1278">Translocase</keyword>
<feature type="transmembrane region" description="Helical" evidence="17">
    <location>
        <begin position="233"/>
        <end position="253"/>
    </location>
</feature>
<dbReference type="InterPro" id="IPR050175">
    <property type="entry name" value="Complex_I_Subunit_2"/>
</dbReference>
<evidence type="ECO:0000259" key="19">
    <source>
        <dbReference type="Pfam" id="PF06444"/>
    </source>
</evidence>
<keyword evidence="6 17" id="KW-0679">Respiratory chain</keyword>
<keyword evidence="7 17" id="KW-0812">Transmembrane</keyword>
<keyword evidence="12 17" id="KW-0520">NAD</keyword>
<dbReference type="PRINTS" id="PR01436">
    <property type="entry name" value="NADHDHGNASE2"/>
</dbReference>
<dbReference type="EC" id="7.1.1.2" evidence="3 17"/>
<evidence type="ECO:0000256" key="5">
    <source>
        <dbReference type="ARBA" id="ARBA00022448"/>
    </source>
</evidence>
<evidence type="ECO:0000256" key="17">
    <source>
        <dbReference type="RuleBase" id="RU003403"/>
    </source>
</evidence>
<gene>
    <name evidence="20" type="primary">ND2</name>
</gene>
<evidence type="ECO:0000256" key="7">
    <source>
        <dbReference type="ARBA" id="ARBA00022692"/>
    </source>
</evidence>
<evidence type="ECO:0000256" key="16">
    <source>
        <dbReference type="ARBA" id="ARBA00049551"/>
    </source>
</evidence>
<evidence type="ECO:0000256" key="15">
    <source>
        <dbReference type="ARBA" id="ARBA00023136"/>
    </source>
</evidence>
<dbReference type="PANTHER" id="PTHR46552">
    <property type="entry name" value="NADH-UBIQUINONE OXIDOREDUCTASE CHAIN 2"/>
    <property type="match status" value="1"/>
</dbReference>
<name>A0A0B4L3H3_9TELE</name>
<feature type="transmembrane region" description="Helical" evidence="17">
    <location>
        <begin position="56"/>
        <end position="80"/>
    </location>
</feature>
<dbReference type="InterPro" id="IPR003917">
    <property type="entry name" value="NADH_UbQ_OxRdtase_chain2"/>
</dbReference>
<evidence type="ECO:0000259" key="18">
    <source>
        <dbReference type="Pfam" id="PF00361"/>
    </source>
</evidence>
<keyword evidence="13 17" id="KW-0830">Ubiquinone</keyword>
<evidence type="ECO:0000256" key="9">
    <source>
        <dbReference type="ARBA" id="ARBA00022967"/>
    </source>
</evidence>
<evidence type="ECO:0000256" key="3">
    <source>
        <dbReference type="ARBA" id="ARBA00012944"/>
    </source>
</evidence>
<dbReference type="GO" id="GO:0006120">
    <property type="term" value="P:mitochondrial electron transport, NADH to ubiquinone"/>
    <property type="evidence" value="ECO:0007669"/>
    <property type="project" value="InterPro"/>
</dbReference>
<comment type="catalytic activity">
    <reaction evidence="16 17">
        <text>a ubiquinone + NADH + 5 H(+)(in) = a ubiquinol + NAD(+) + 4 H(+)(out)</text>
        <dbReference type="Rhea" id="RHEA:29091"/>
        <dbReference type="Rhea" id="RHEA-COMP:9565"/>
        <dbReference type="Rhea" id="RHEA-COMP:9566"/>
        <dbReference type="ChEBI" id="CHEBI:15378"/>
        <dbReference type="ChEBI" id="CHEBI:16389"/>
        <dbReference type="ChEBI" id="CHEBI:17976"/>
        <dbReference type="ChEBI" id="CHEBI:57540"/>
        <dbReference type="ChEBI" id="CHEBI:57945"/>
        <dbReference type="EC" id="7.1.1.2"/>
    </reaction>
</comment>
<evidence type="ECO:0000256" key="2">
    <source>
        <dbReference type="ARBA" id="ARBA00007012"/>
    </source>
</evidence>
<feature type="transmembrane region" description="Helical" evidence="17">
    <location>
        <begin position="323"/>
        <end position="346"/>
    </location>
</feature>
<evidence type="ECO:0000256" key="4">
    <source>
        <dbReference type="ARBA" id="ARBA00021008"/>
    </source>
</evidence>
<comment type="subcellular location">
    <subcellularLocation>
        <location evidence="1 17">Mitochondrion inner membrane</location>
        <topology evidence="1 17">Multi-pass membrane protein</topology>
    </subcellularLocation>
</comment>
<dbReference type="GO" id="GO:0008137">
    <property type="term" value="F:NADH dehydrogenase (ubiquinone) activity"/>
    <property type="evidence" value="ECO:0007669"/>
    <property type="project" value="UniProtKB-EC"/>
</dbReference>
<evidence type="ECO:0000256" key="14">
    <source>
        <dbReference type="ARBA" id="ARBA00023128"/>
    </source>
</evidence>
<keyword evidence="15 17" id="KW-0472">Membrane</keyword>
<dbReference type="InterPro" id="IPR001750">
    <property type="entry name" value="ND/Mrp_TM"/>
</dbReference>
<evidence type="ECO:0000256" key="11">
    <source>
        <dbReference type="ARBA" id="ARBA00022989"/>
    </source>
</evidence>
<dbReference type="Pfam" id="PF06444">
    <property type="entry name" value="NADH_dehy_S2_C"/>
    <property type="match status" value="1"/>
</dbReference>
<proteinExistence type="inferred from homology"/>
<evidence type="ECO:0000256" key="6">
    <source>
        <dbReference type="ARBA" id="ARBA00022660"/>
    </source>
</evidence>
<dbReference type="AlphaFoldDB" id="A0A0B4L3H3"/>
<keyword evidence="10 17" id="KW-0249">Electron transport</keyword>
<reference evidence="20" key="1">
    <citation type="submission" date="2013-07" db="EMBL/GenBank/DDBJ databases">
        <title>Molecular systematics and antifreeze biology of notothenioid fishes.</title>
        <authorList>
            <person name="Miya T."/>
            <person name="Mwale M."/>
            <person name="Gon O."/>
        </authorList>
    </citation>
    <scope>NUCLEOTIDE SEQUENCE</scope>
    <source>
        <strain evidence="20">MI1144</strain>
    </source>
</reference>
<keyword evidence="8 17" id="KW-0999">Mitochondrion inner membrane</keyword>
<dbReference type="InterPro" id="IPR010933">
    <property type="entry name" value="NADH_DH_su2_C"/>
</dbReference>
<feature type="transmembrane region" description="Helical" evidence="17">
    <location>
        <begin position="177"/>
        <end position="195"/>
    </location>
</feature>
<evidence type="ECO:0000256" key="1">
    <source>
        <dbReference type="ARBA" id="ARBA00004448"/>
    </source>
</evidence>
<comment type="similarity">
    <text evidence="2 17">Belongs to the complex I subunit 2 family.</text>
</comment>
<feature type="transmembrane region" description="Helical" evidence="17">
    <location>
        <begin position="273"/>
        <end position="293"/>
    </location>
</feature>
<dbReference type="PANTHER" id="PTHR46552:SF1">
    <property type="entry name" value="NADH-UBIQUINONE OXIDOREDUCTASE CHAIN 2"/>
    <property type="match status" value="1"/>
</dbReference>
<feature type="transmembrane region" description="Helical" evidence="17">
    <location>
        <begin position="148"/>
        <end position="170"/>
    </location>
</feature>
<feature type="transmembrane region" description="Helical" evidence="17">
    <location>
        <begin position="201"/>
        <end position="221"/>
    </location>
</feature>
<feature type="transmembrane region" description="Helical" evidence="17">
    <location>
        <begin position="92"/>
        <end position="111"/>
    </location>
</feature>
<evidence type="ECO:0000256" key="12">
    <source>
        <dbReference type="ARBA" id="ARBA00023027"/>
    </source>
</evidence>
<keyword evidence="11 17" id="KW-1133">Transmembrane helix</keyword>
<accession>A0A0B4L3H3</accession>
<evidence type="ECO:0000256" key="10">
    <source>
        <dbReference type="ARBA" id="ARBA00022982"/>
    </source>
</evidence>
<keyword evidence="14 17" id="KW-0496">Mitochondrion</keyword>
<feature type="domain" description="NADH dehydrogenase subunit 2 C-terminal" evidence="19">
    <location>
        <begin position="289"/>
        <end position="341"/>
    </location>
</feature>
<feature type="domain" description="NADH:quinone oxidoreductase/Mrp antiporter transmembrane" evidence="18">
    <location>
        <begin position="23"/>
        <end position="287"/>
    </location>
</feature>
<organism evidence="20">
    <name type="scientific">Gobionotothen acuta</name>
    <name type="common">triangular notothen</name>
    <dbReference type="NCBI Taxonomy" id="101495"/>
    <lineage>
        <taxon>Eukaryota</taxon>
        <taxon>Metazoa</taxon>
        <taxon>Chordata</taxon>
        <taxon>Craniata</taxon>
        <taxon>Vertebrata</taxon>
        <taxon>Euteleostomi</taxon>
        <taxon>Actinopterygii</taxon>
        <taxon>Neopterygii</taxon>
        <taxon>Teleostei</taxon>
        <taxon>Neoteleostei</taxon>
        <taxon>Acanthomorphata</taxon>
        <taxon>Eupercaria</taxon>
        <taxon>Perciformes</taxon>
        <taxon>Notothenioidei</taxon>
        <taxon>Nototheniidae</taxon>
        <taxon>Gobionotothen</taxon>
    </lineage>
</organism>
<comment type="function">
    <text evidence="17">Core subunit of the mitochondrial membrane respiratory chain NADH dehydrogenase (Complex I) which catalyzes electron transfer from NADH through the respiratory chain, using ubiquinone as an electron acceptor. Essential for the catalytic activity and assembly of complex I.</text>
</comment>
<protein>
    <recommendedName>
        <fullName evidence="4 17">NADH-ubiquinone oxidoreductase chain 2</fullName>
        <ecNumber evidence="3 17">7.1.1.2</ecNumber>
    </recommendedName>
</protein>
<dbReference type="EMBL" id="KF412883">
    <property type="protein sequence ID" value="AHF55786.1"/>
    <property type="molecule type" value="Genomic_DNA"/>
</dbReference>
<sequence>MSPYVLALLLFTLGLGTTMTFASSHWLLAWVGLEINTLAILPLMTQNHHPRAVEAATKYFLIQAGGAAVLLFAGTTNAWITGQWDIQQDAHPLPIAIITIALALKLGLAPLHSWMPEVFQGLSLTTGLVLATWQKLAPLALMLQIHPANSYLLIFMGLMSTLIGGWGGLNQTQLRKILAYSSTAQLGWMVLVIQFAPSLSILAVLVYIAAAAATFLTLKLAKATSINMLAISWTKAPALVALTPLVLLSLAGLPPMTGFMPKWLILQELSKQGLAPTATFAALTALLSLYYYLRLTYAMTLTMFPNNLSGTTPWRLRTRQLTLPLACLAIVTISLLPLTPAAMALVTL</sequence>
<dbReference type="Pfam" id="PF00361">
    <property type="entry name" value="Proton_antipo_M"/>
    <property type="match status" value="1"/>
</dbReference>